<keyword evidence="2" id="KW-1185">Reference proteome</keyword>
<accession>A0A0C2JPA8</accession>
<dbReference type="AlphaFoldDB" id="A0A0C2JPA8"/>
<sequence length="102" mass="12368">MKKYFIYIYISHDVVIISRSLQRRNKSYKPYHVYTSHTPIIVSHFQRLRIHRAECSILEVLRISFPESFDREYLQICQLFTCVLCRRICTCNLIYLHIPLQS</sequence>
<protein>
    <submittedName>
        <fullName evidence="1">Uncharacterized protein</fullName>
    </submittedName>
</protein>
<organism evidence="1 2">
    <name type="scientific">Thelohanellus kitauei</name>
    <name type="common">Myxosporean</name>
    <dbReference type="NCBI Taxonomy" id="669202"/>
    <lineage>
        <taxon>Eukaryota</taxon>
        <taxon>Metazoa</taxon>
        <taxon>Cnidaria</taxon>
        <taxon>Myxozoa</taxon>
        <taxon>Myxosporea</taxon>
        <taxon>Bivalvulida</taxon>
        <taxon>Platysporina</taxon>
        <taxon>Myxobolidae</taxon>
        <taxon>Thelohanellus</taxon>
    </lineage>
</organism>
<proteinExistence type="predicted"/>
<evidence type="ECO:0000313" key="2">
    <source>
        <dbReference type="Proteomes" id="UP000031668"/>
    </source>
</evidence>
<evidence type="ECO:0000313" key="1">
    <source>
        <dbReference type="EMBL" id="KII71183.1"/>
    </source>
</evidence>
<name>A0A0C2JPA8_THEKT</name>
<dbReference type="Proteomes" id="UP000031668">
    <property type="component" value="Unassembled WGS sequence"/>
</dbReference>
<gene>
    <name evidence="1" type="ORF">RF11_09204</name>
</gene>
<comment type="caution">
    <text evidence="1">The sequence shown here is derived from an EMBL/GenBank/DDBJ whole genome shotgun (WGS) entry which is preliminary data.</text>
</comment>
<reference evidence="1 2" key="1">
    <citation type="journal article" date="2014" name="Genome Biol. Evol.">
        <title>The genome of the myxosporean Thelohanellus kitauei shows adaptations to nutrient acquisition within its fish host.</title>
        <authorList>
            <person name="Yang Y."/>
            <person name="Xiong J."/>
            <person name="Zhou Z."/>
            <person name="Huo F."/>
            <person name="Miao W."/>
            <person name="Ran C."/>
            <person name="Liu Y."/>
            <person name="Zhang J."/>
            <person name="Feng J."/>
            <person name="Wang M."/>
            <person name="Wang M."/>
            <person name="Wang L."/>
            <person name="Yao B."/>
        </authorList>
    </citation>
    <scope>NUCLEOTIDE SEQUENCE [LARGE SCALE GENOMIC DNA]</scope>
    <source>
        <strain evidence="1">Wuqing</strain>
    </source>
</reference>
<dbReference type="EMBL" id="JWZT01001836">
    <property type="protein sequence ID" value="KII71183.1"/>
    <property type="molecule type" value="Genomic_DNA"/>
</dbReference>